<gene>
    <name evidence="1" type="ORF">NET02_11570</name>
</gene>
<accession>A0AA42BBF8</accession>
<dbReference type="AlphaFoldDB" id="A0AA42BBF8"/>
<dbReference type="RefSeq" id="WP_284057573.1">
    <property type="nucleotide sequence ID" value="NZ_JAMSLR010000008.1"/>
</dbReference>
<reference evidence="1" key="1">
    <citation type="submission" date="2022-06" db="EMBL/GenBank/DDBJ databases">
        <title>CFH 74404 Thermomicrobiaceae sp.</title>
        <authorList>
            <person name="Ming H."/>
            <person name="Li W.-J."/>
            <person name="Zhao Z."/>
        </authorList>
    </citation>
    <scope>NUCLEOTIDE SEQUENCE</scope>
    <source>
        <strain evidence="1">CFH 74404</strain>
    </source>
</reference>
<proteinExistence type="predicted"/>
<dbReference type="EMBL" id="JAMSLR010000008">
    <property type="protein sequence ID" value="MCM8749789.1"/>
    <property type="molecule type" value="Genomic_DNA"/>
</dbReference>
<sequence>MKLTRHEMETHAWLNAAEEHAEVFTEIPADIRYWRRIAQTDPAVKVSETAYGIRVSLPKARLKVSYRSRRTRKGS</sequence>
<protein>
    <submittedName>
        <fullName evidence="1">Uncharacterized protein</fullName>
    </submittedName>
</protein>
<organism evidence="1 2">
    <name type="scientific">Thermalbibacter longus</name>
    <dbReference type="NCBI Taxonomy" id="2951981"/>
    <lineage>
        <taxon>Bacteria</taxon>
        <taxon>Pseudomonadati</taxon>
        <taxon>Thermomicrobiota</taxon>
        <taxon>Thermomicrobia</taxon>
        <taxon>Thermomicrobiales</taxon>
        <taxon>Thermomicrobiaceae</taxon>
        <taxon>Thermalbibacter</taxon>
    </lineage>
</organism>
<evidence type="ECO:0000313" key="2">
    <source>
        <dbReference type="Proteomes" id="UP001165306"/>
    </source>
</evidence>
<keyword evidence="2" id="KW-1185">Reference proteome</keyword>
<evidence type="ECO:0000313" key="1">
    <source>
        <dbReference type="EMBL" id="MCM8749789.1"/>
    </source>
</evidence>
<comment type="caution">
    <text evidence="1">The sequence shown here is derived from an EMBL/GenBank/DDBJ whole genome shotgun (WGS) entry which is preliminary data.</text>
</comment>
<name>A0AA42BBF8_9BACT</name>
<dbReference type="Proteomes" id="UP001165306">
    <property type="component" value="Unassembled WGS sequence"/>
</dbReference>